<evidence type="ECO:0000259" key="1">
    <source>
        <dbReference type="Pfam" id="PF05598"/>
    </source>
</evidence>
<comment type="caution">
    <text evidence="2">The sequence shown here is derived from an EMBL/GenBank/DDBJ whole genome shotgun (WGS) entry which is preliminary data.</text>
</comment>
<accession>A0A0L0QTD1</accession>
<dbReference type="Pfam" id="PF05598">
    <property type="entry name" value="DUF772"/>
    <property type="match status" value="1"/>
</dbReference>
<organism evidence="2 3">
    <name type="scientific">Virgibacillus pantothenticus</name>
    <dbReference type="NCBI Taxonomy" id="1473"/>
    <lineage>
        <taxon>Bacteria</taxon>
        <taxon>Bacillati</taxon>
        <taxon>Bacillota</taxon>
        <taxon>Bacilli</taxon>
        <taxon>Bacillales</taxon>
        <taxon>Bacillaceae</taxon>
        <taxon>Virgibacillus</taxon>
    </lineage>
</organism>
<evidence type="ECO:0000313" key="2">
    <source>
        <dbReference type="EMBL" id="KNE21950.1"/>
    </source>
</evidence>
<dbReference type="EMBL" id="LGTO01000004">
    <property type="protein sequence ID" value="KNE21950.1"/>
    <property type="molecule type" value="Genomic_DNA"/>
</dbReference>
<name>A0A0L0QTD1_VIRPA</name>
<dbReference type="AlphaFoldDB" id="A0A0L0QTD1"/>
<sequence>MEPTQKYEAIIAAINLDKIYHAVTKKSRLGAPEELNYAAMIISFAVRYVERIPTIKDLIKRLNEDIAFKWRSRQMFKTLAFLVYLWL</sequence>
<reference evidence="3" key="1">
    <citation type="submission" date="2015-07" db="EMBL/GenBank/DDBJ databases">
        <title>Fjat-10053 dsm26.</title>
        <authorList>
            <person name="Liu B."/>
            <person name="Wang J."/>
            <person name="Zhu Y."/>
            <person name="Liu G."/>
            <person name="Chen Q."/>
            <person name="Chen Z."/>
            <person name="Lan J."/>
            <person name="Che J."/>
            <person name="Ge C."/>
            <person name="Shi H."/>
            <person name="Pan Z."/>
            <person name="Liu X."/>
        </authorList>
    </citation>
    <scope>NUCLEOTIDE SEQUENCE [LARGE SCALE GENOMIC DNA]</scope>
    <source>
        <strain evidence="3">DSM 26</strain>
    </source>
</reference>
<protein>
    <recommendedName>
        <fullName evidence="1">Transposase InsH N-terminal domain-containing protein</fullName>
    </recommendedName>
</protein>
<feature type="domain" description="Transposase InsH N-terminal" evidence="1">
    <location>
        <begin position="5"/>
        <end position="72"/>
    </location>
</feature>
<proteinExistence type="predicted"/>
<gene>
    <name evidence="2" type="ORF">AFK71_03870</name>
</gene>
<evidence type="ECO:0000313" key="3">
    <source>
        <dbReference type="Proteomes" id="UP000036780"/>
    </source>
</evidence>
<keyword evidence="3" id="KW-1185">Reference proteome</keyword>
<dbReference type="PATRIC" id="fig|1473.5.peg.3729"/>
<dbReference type="Proteomes" id="UP000036780">
    <property type="component" value="Unassembled WGS sequence"/>
</dbReference>
<dbReference type="InterPro" id="IPR008490">
    <property type="entry name" value="Transposase_InsH_N"/>
</dbReference>